<dbReference type="InterPro" id="IPR009003">
    <property type="entry name" value="Peptidase_S1_PA"/>
</dbReference>
<reference evidence="1 2" key="1">
    <citation type="submission" date="2019-03" db="EMBL/GenBank/DDBJ databases">
        <title>Genomic Encyclopedia of Type Strains, Phase IV (KMG-IV): sequencing the most valuable type-strain genomes for metagenomic binning, comparative biology and taxonomic classification.</title>
        <authorList>
            <person name="Goeker M."/>
        </authorList>
    </citation>
    <scope>NUCLEOTIDE SEQUENCE [LARGE SCALE GENOMIC DNA]</scope>
    <source>
        <strain evidence="1 2">DSM 7445</strain>
    </source>
</reference>
<dbReference type="RefSeq" id="WP_132260449.1">
    <property type="nucleotide sequence ID" value="NZ_SLZQ01000021.1"/>
</dbReference>
<name>A0A4R3HP24_PAULE</name>
<dbReference type="EMBL" id="SLZQ01000021">
    <property type="protein sequence ID" value="TCS32588.1"/>
    <property type="molecule type" value="Genomic_DNA"/>
</dbReference>
<dbReference type="OrthoDB" id="9758917at2"/>
<evidence type="ECO:0000313" key="2">
    <source>
        <dbReference type="Proteomes" id="UP000295382"/>
    </source>
</evidence>
<dbReference type="SUPFAM" id="SSF50494">
    <property type="entry name" value="Trypsin-like serine proteases"/>
    <property type="match status" value="1"/>
</dbReference>
<dbReference type="AlphaFoldDB" id="A0A4R3HP24"/>
<keyword evidence="2" id="KW-1185">Reference proteome</keyword>
<accession>A0A4R3HP24</accession>
<dbReference type="Proteomes" id="UP000295382">
    <property type="component" value="Unassembled WGS sequence"/>
</dbReference>
<dbReference type="InterPro" id="IPR043504">
    <property type="entry name" value="Peptidase_S1_PA_chymotrypsin"/>
</dbReference>
<protein>
    <submittedName>
        <fullName evidence="1">Uncharacterized protein</fullName>
    </submittedName>
</protein>
<gene>
    <name evidence="1" type="ORF">EDC30_12112</name>
</gene>
<evidence type="ECO:0000313" key="1">
    <source>
        <dbReference type="EMBL" id="TCS32588.1"/>
    </source>
</evidence>
<sequence>MRGLGPGFIISQDGFILTKAHVVADADEAIVGLATDAHTDVALCKMGDPAGWKQERGWRR</sequence>
<dbReference type="Gene3D" id="2.40.10.10">
    <property type="entry name" value="Trypsin-like serine proteases"/>
    <property type="match status" value="1"/>
</dbReference>
<comment type="caution">
    <text evidence="1">The sequence shown here is derived from an EMBL/GenBank/DDBJ whole genome shotgun (WGS) entry which is preliminary data.</text>
</comment>
<proteinExistence type="predicted"/>
<organism evidence="1 2">
    <name type="scientific">Paucimonas lemoignei</name>
    <name type="common">Pseudomonas lemoignei</name>
    <dbReference type="NCBI Taxonomy" id="29443"/>
    <lineage>
        <taxon>Bacteria</taxon>
        <taxon>Pseudomonadati</taxon>
        <taxon>Pseudomonadota</taxon>
        <taxon>Betaproteobacteria</taxon>
        <taxon>Burkholderiales</taxon>
        <taxon>Burkholderiaceae</taxon>
        <taxon>Paucimonas</taxon>
    </lineage>
</organism>